<reference evidence="1 2" key="1">
    <citation type="submission" date="2015-01" db="EMBL/GenBank/DDBJ databases">
        <title>Evolution of Trichinella species and genotypes.</title>
        <authorList>
            <person name="Korhonen P.K."/>
            <person name="Edoardo P."/>
            <person name="Giuseppe L.R."/>
            <person name="Gasser R.B."/>
        </authorList>
    </citation>
    <scope>NUCLEOTIDE SEQUENCE [LARGE SCALE GENOMIC DNA]</scope>
    <source>
        <strain evidence="1">ISS120</strain>
    </source>
</reference>
<keyword evidence="2" id="KW-1185">Reference proteome</keyword>
<evidence type="ECO:0000313" key="1">
    <source>
        <dbReference type="EMBL" id="KRY45352.1"/>
    </source>
</evidence>
<proteinExistence type="predicted"/>
<protein>
    <submittedName>
        <fullName evidence="1">Uncharacterized protein</fullName>
    </submittedName>
</protein>
<dbReference type="EMBL" id="JYDI01000373">
    <property type="protein sequence ID" value="KRY45352.1"/>
    <property type="molecule type" value="Genomic_DNA"/>
</dbReference>
<organism evidence="1 2">
    <name type="scientific">Trichinella britovi</name>
    <name type="common">Parasitic roundworm</name>
    <dbReference type="NCBI Taxonomy" id="45882"/>
    <lineage>
        <taxon>Eukaryota</taxon>
        <taxon>Metazoa</taxon>
        <taxon>Ecdysozoa</taxon>
        <taxon>Nematoda</taxon>
        <taxon>Enoplea</taxon>
        <taxon>Dorylaimia</taxon>
        <taxon>Trichinellida</taxon>
        <taxon>Trichinellidae</taxon>
        <taxon>Trichinella</taxon>
    </lineage>
</organism>
<accession>A0A0V1C8F5</accession>
<gene>
    <name evidence="1" type="ORF">T03_7238</name>
</gene>
<dbReference type="Proteomes" id="UP000054653">
    <property type="component" value="Unassembled WGS sequence"/>
</dbReference>
<comment type="caution">
    <text evidence="1">The sequence shown here is derived from an EMBL/GenBank/DDBJ whole genome shotgun (WGS) entry which is preliminary data.</text>
</comment>
<sequence length="30" mass="3577">MVKDQPGNAEYEKLRLLTIFIKLKKPFDQL</sequence>
<evidence type="ECO:0000313" key="2">
    <source>
        <dbReference type="Proteomes" id="UP000054653"/>
    </source>
</evidence>
<name>A0A0V1C8F5_TRIBR</name>
<dbReference type="AlphaFoldDB" id="A0A0V1C8F5"/>